<dbReference type="eggNOG" id="COG2267">
    <property type="taxonomic scope" value="Bacteria"/>
</dbReference>
<dbReference type="SUPFAM" id="SSF53474">
    <property type="entry name" value="alpha/beta-Hydrolases"/>
    <property type="match status" value="1"/>
</dbReference>
<dbReference type="InterPro" id="IPR022742">
    <property type="entry name" value="Hydrolase_4"/>
</dbReference>
<dbReference type="Pfam" id="PF12146">
    <property type="entry name" value="Hydrolase_4"/>
    <property type="match status" value="1"/>
</dbReference>
<protein>
    <submittedName>
        <fullName evidence="2">Lysophospholipase, alpha-beta hydrolase superfamily</fullName>
    </submittedName>
</protein>
<dbReference type="Gene3D" id="3.40.50.1820">
    <property type="entry name" value="alpha/beta hydrolase"/>
    <property type="match status" value="1"/>
</dbReference>
<evidence type="ECO:0000313" key="3">
    <source>
        <dbReference type="Proteomes" id="UP000185663"/>
    </source>
</evidence>
<proteinExistence type="predicted"/>
<evidence type="ECO:0000259" key="1">
    <source>
        <dbReference type="Pfam" id="PF12146"/>
    </source>
</evidence>
<keyword evidence="3" id="KW-1185">Reference proteome</keyword>
<dbReference type="PANTHER" id="PTHR11614">
    <property type="entry name" value="PHOSPHOLIPASE-RELATED"/>
    <property type="match status" value="1"/>
</dbReference>
<feature type="domain" description="Serine aminopeptidase S33" evidence="1">
    <location>
        <begin position="39"/>
        <end position="248"/>
    </location>
</feature>
<dbReference type="Proteomes" id="UP000185663">
    <property type="component" value="Chromosome I"/>
</dbReference>
<organism evidence="2 3">
    <name type="scientific">Paraoerskovia marina</name>
    <dbReference type="NCBI Taxonomy" id="545619"/>
    <lineage>
        <taxon>Bacteria</taxon>
        <taxon>Bacillati</taxon>
        <taxon>Actinomycetota</taxon>
        <taxon>Actinomycetes</taxon>
        <taxon>Micrococcales</taxon>
        <taxon>Cellulomonadaceae</taxon>
        <taxon>Paraoerskovia</taxon>
    </lineage>
</organism>
<sequence>MTNAAAALPWAPDAPLGGTFESAPIASATLVRPRRTPSDPRGVVVHLHGYNDYFFQAHLAEAFTRAGFVFYAVDARRAGRSLRPGEVPHYQSDLHEQATDLSTAVALARAAHPGLPLIVHAHSTGGLVAALWAHSHRERRTVDALVLNSPFLDVGASSWLSPVAFAMLDVAAPLSPMVQVTSAPSWYATYQHVEHGGRWDFDTALKRPQGLPARAGWLRAVVRGQVRLAAGLEVGCPVLVAHSASSGIDSPDNPLLDAQDTVLDVAHIERLAPRLGDDVRTVAVEGGVHDLSLSAPEPRALYLDEVLSFAASAGSAGGAP</sequence>
<dbReference type="InterPro" id="IPR051044">
    <property type="entry name" value="MAG_DAG_Lipase"/>
</dbReference>
<dbReference type="InterPro" id="IPR029058">
    <property type="entry name" value="AB_hydrolase_fold"/>
</dbReference>
<gene>
    <name evidence="2" type="ORF">SAMN04489860_1684</name>
</gene>
<dbReference type="RefSeq" id="WP_083372225.1">
    <property type="nucleotide sequence ID" value="NZ_LT629776.1"/>
</dbReference>
<dbReference type="STRING" id="545619.SAMN04489860_1684"/>
<accession>A0A1H1SP44</accession>
<evidence type="ECO:0000313" key="2">
    <source>
        <dbReference type="EMBL" id="SDS49764.1"/>
    </source>
</evidence>
<dbReference type="EMBL" id="LT629776">
    <property type="protein sequence ID" value="SDS49764.1"/>
    <property type="molecule type" value="Genomic_DNA"/>
</dbReference>
<keyword evidence="2" id="KW-0378">Hydrolase</keyword>
<reference evidence="2 3" key="1">
    <citation type="submission" date="2016-10" db="EMBL/GenBank/DDBJ databases">
        <authorList>
            <person name="de Groot N.N."/>
        </authorList>
    </citation>
    <scope>NUCLEOTIDE SEQUENCE [LARGE SCALE GENOMIC DNA]</scope>
    <source>
        <strain evidence="2 3">DSM 22126</strain>
    </source>
</reference>
<dbReference type="AlphaFoldDB" id="A0A1H1SP44"/>
<dbReference type="GO" id="GO:0016787">
    <property type="term" value="F:hydrolase activity"/>
    <property type="evidence" value="ECO:0007669"/>
    <property type="project" value="UniProtKB-KW"/>
</dbReference>
<name>A0A1H1SP44_9CELL</name>